<evidence type="ECO:0000313" key="2">
    <source>
        <dbReference type="EnsemblPlants" id="OBART09G12260.5"/>
    </source>
</evidence>
<sequence>MISSRSWVALESSMLNVEASDMGAPVEGSSSTLLELGIPEELGIGENDDEEEKATCCPRNTSSRLADMRPSSSQPESFWLYSLAGYKRTVCRRRSAVAGAEGGSGQHGNPCSRPHDRVPLKEMKSDWHACLDSNFKLHKHIKSQRYNWCWPSRKESL</sequence>
<evidence type="ECO:0000256" key="1">
    <source>
        <dbReference type="SAM" id="MobiDB-lite"/>
    </source>
</evidence>
<dbReference type="Gramene" id="OBART09G12260.5">
    <property type="protein sequence ID" value="OBART09G12260.5"/>
    <property type="gene ID" value="OBART09G12260"/>
</dbReference>
<name>A0A0D3H7I8_9ORYZ</name>
<proteinExistence type="predicted"/>
<organism evidence="2">
    <name type="scientific">Oryza barthii</name>
    <dbReference type="NCBI Taxonomy" id="65489"/>
    <lineage>
        <taxon>Eukaryota</taxon>
        <taxon>Viridiplantae</taxon>
        <taxon>Streptophyta</taxon>
        <taxon>Embryophyta</taxon>
        <taxon>Tracheophyta</taxon>
        <taxon>Spermatophyta</taxon>
        <taxon>Magnoliopsida</taxon>
        <taxon>Liliopsida</taxon>
        <taxon>Poales</taxon>
        <taxon>Poaceae</taxon>
        <taxon>BOP clade</taxon>
        <taxon>Oryzoideae</taxon>
        <taxon>Oryzeae</taxon>
        <taxon>Oryzinae</taxon>
        <taxon>Oryza</taxon>
    </lineage>
</organism>
<evidence type="ECO:0000313" key="3">
    <source>
        <dbReference type="Proteomes" id="UP000026960"/>
    </source>
</evidence>
<protein>
    <submittedName>
        <fullName evidence="2">Uncharacterized protein</fullName>
    </submittedName>
</protein>
<dbReference type="HOGENOM" id="CLU_1680607_0_0_1"/>
<reference evidence="2" key="2">
    <citation type="submission" date="2015-03" db="UniProtKB">
        <authorList>
            <consortium name="EnsemblPlants"/>
        </authorList>
    </citation>
    <scope>IDENTIFICATION</scope>
</reference>
<accession>A0A0D3H7I8</accession>
<dbReference type="Proteomes" id="UP000026960">
    <property type="component" value="Chromosome 9"/>
</dbReference>
<dbReference type="EnsemblPlants" id="OBART09G12260.5">
    <property type="protein sequence ID" value="OBART09G12260.5"/>
    <property type="gene ID" value="OBART09G12260"/>
</dbReference>
<feature type="compositionally biased region" description="Polar residues" evidence="1">
    <location>
        <begin position="58"/>
        <end position="73"/>
    </location>
</feature>
<dbReference type="AlphaFoldDB" id="A0A0D3H7I8"/>
<feature type="region of interest" description="Disordered" evidence="1">
    <location>
        <begin position="43"/>
        <end position="73"/>
    </location>
</feature>
<reference evidence="2" key="1">
    <citation type="journal article" date="2009" name="Rice">
        <title>De Novo Next Generation Sequencing of Plant Genomes.</title>
        <authorList>
            <person name="Rounsley S."/>
            <person name="Marri P.R."/>
            <person name="Yu Y."/>
            <person name="He R."/>
            <person name="Sisneros N."/>
            <person name="Goicoechea J.L."/>
            <person name="Lee S.J."/>
            <person name="Angelova A."/>
            <person name="Kudrna D."/>
            <person name="Luo M."/>
            <person name="Affourtit J."/>
            <person name="Desany B."/>
            <person name="Knight J."/>
            <person name="Niazi F."/>
            <person name="Egholm M."/>
            <person name="Wing R.A."/>
        </authorList>
    </citation>
    <scope>NUCLEOTIDE SEQUENCE [LARGE SCALE GENOMIC DNA]</scope>
    <source>
        <strain evidence="2">cv. IRGC 105608</strain>
    </source>
</reference>
<keyword evidence="3" id="KW-1185">Reference proteome</keyword>